<evidence type="ECO:0000313" key="2">
    <source>
        <dbReference type="Proteomes" id="UP000230066"/>
    </source>
</evidence>
<dbReference type="Proteomes" id="UP000230066">
    <property type="component" value="Unassembled WGS sequence"/>
</dbReference>
<evidence type="ECO:0000313" key="1">
    <source>
        <dbReference type="EMBL" id="THD18176.1"/>
    </source>
</evidence>
<keyword evidence="2" id="KW-1185">Reference proteome</keyword>
<gene>
    <name evidence="1" type="ORF">D915_010709</name>
</gene>
<sequence length="163" mass="18362">MHTLFYGSSGKYKKGNFLMTVSARLADCKEITHENMVNLTVNGKFDMEDHPYVLSIPVYPPENKDKANLSLEMRANCSDVYPDDVVHLDATVAYTELSNRECDSLIIVLRNGPWVVGVNVSVNKTKLINESFDDNRLKVIHTRGLYFENKLSVSGNVGFSEKI</sequence>
<proteinExistence type="predicted"/>
<dbReference type="EMBL" id="JXXN02015817">
    <property type="protein sequence ID" value="THD18176.1"/>
    <property type="molecule type" value="Genomic_DNA"/>
</dbReference>
<dbReference type="AlphaFoldDB" id="A0A4E0QXZ6"/>
<protein>
    <submittedName>
        <fullName evidence="1">Uncharacterized protein</fullName>
    </submittedName>
</protein>
<comment type="caution">
    <text evidence="1">The sequence shown here is derived from an EMBL/GenBank/DDBJ whole genome shotgun (WGS) entry which is preliminary data.</text>
</comment>
<accession>A0A4E0QXZ6</accession>
<name>A0A4E0QXZ6_FASHE</name>
<organism evidence="1 2">
    <name type="scientific">Fasciola hepatica</name>
    <name type="common">Liver fluke</name>
    <dbReference type="NCBI Taxonomy" id="6192"/>
    <lineage>
        <taxon>Eukaryota</taxon>
        <taxon>Metazoa</taxon>
        <taxon>Spiralia</taxon>
        <taxon>Lophotrochozoa</taxon>
        <taxon>Platyhelminthes</taxon>
        <taxon>Trematoda</taxon>
        <taxon>Digenea</taxon>
        <taxon>Plagiorchiida</taxon>
        <taxon>Echinostomata</taxon>
        <taxon>Echinostomatoidea</taxon>
        <taxon>Fasciolidae</taxon>
        <taxon>Fasciola</taxon>
    </lineage>
</organism>
<reference evidence="1" key="1">
    <citation type="submission" date="2019-03" db="EMBL/GenBank/DDBJ databases">
        <title>Improved annotation for the trematode Fasciola hepatica.</title>
        <authorList>
            <person name="Choi Y.-J."/>
            <person name="Martin J."/>
            <person name="Mitreva M."/>
        </authorList>
    </citation>
    <scope>NUCLEOTIDE SEQUENCE [LARGE SCALE GENOMIC DNA]</scope>
</reference>